<dbReference type="PaxDb" id="3880-AES98952"/>
<reference evidence="2 4" key="2">
    <citation type="journal article" date="2014" name="BMC Genomics">
        <title>An improved genome release (version Mt4.0) for the model legume Medicago truncatula.</title>
        <authorList>
            <person name="Tang H."/>
            <person name="Krishnakumar V."/>
            <person name="Bidwell S."/>
            <person name="Rosen B."/>
            <person name="Chan A."/>
            <person name="Zhou S."/>
            <person name="Gentzbittel L."/>
            <person name="Childs K.L."/>
            <person name="Yandell M."/>
            <person name="Gundlach H."/>
            <person name="Mayer K.F."/>
            <person name="Schwartz D.C."/>
            <person name="Town C.D."/>
        </authorList>
    </citation>
    <scope>GENOME REANNOTATION</scope>
    <source>
        <strain evidence="3 4">cv. Jemalong A17</strain>
    </source>
</reference>
<sequence>MNLNLQLNSTLCFSRHIQSFGISTLYSPIIYYTCLFWSLGLLIVLTKNEYF</sequence>
<dbReference type="AlphaFoldDB" id="G7KFM1"/>
<proteinExistence type="predicted"/>
<keyword evidence="1 2" id="KW-0812">Transmembrane</keyword>
<evidence type="ECO:0000313" key="4">
    <source>
        <dbReference type="Proteomes" id="UP000002051"/>
    </source>
</evidence>
<reference evidence="3" key="3">
    <citation type="submission" date="2015-04" db="UniProtKB">
        <authorList>
            <consortium name="EnsemblPlants"/>
        </authorList>
    </citation>
    <scope>IDENTIFICATION</scope>
    <source>
        <strain evidence="3">cv. Jemalong A17</strain>
    </source>
</reference>
<organism evidence="2 4">
    <name type="scientific">Medicago truncatula</name>
    <name type="common">Barrel medic</name>
    <name type="synonym">Medicago tribuloides</name>
    <dbReference type="NCBI Taxonomy" id="3880"/>
    <lineage>
        <taxon>Eukaryota</taxon>
        <taxon>Viridiplantae</taxon>
        <taxon>Streptophyta</taxon>
        <taxon>Embryophyta</taxon>
        <taxon>Tracheophyta</taxon>
        <taxon>Spermatophyta</taxon>
        <taxon>Magnoliopsida</taxon>
        <taxon>eudicotyledons</taxon>
        <taxon>Gunneridae</taxon>
        <taxon>Pentapetalae</taxon>
        <taxon>rosids</taxon>
        <taxon>fabids</taxon>
        <taxon>Fabales</taxon>
        <taxon>Fabaceae</taxon>
        <taxon>Papilionoideae</taxon>
        <taxon>50 kb inversion clade</taxon>
        <taxon>NPAAA clade</taxon>
        <taxon>Hologalegina</taxon>
        <taxon>IRL clade</taxon>
        <taxon>Trifolieae</taxon>
        <taxon>Medicago</taxon>
    </lineage>
</organism>
<dbReference type="EMBL" id="CM001221">
    <property type="protein sequence ID" value="AES98952.1"/>
    <property type="molecule type" value="Genomic_DNA"/>
</dbReference>
<dbReference type="HOGENOM" id="CLU_3109449_0_0_1"/>
<reference evidence="2 4" key="1">
    <citation type="journal article" date="2011" name="Nature">
        <title>The Medicago genome provides insight into the evolution of rhizobial symbioses.</title>
        <authorList>
            <person name="Young N.D."/>
            <person name="Debelle F."/>
            <person name="Oldroyd G.E."/>
            <person name="Geurts R."/>
            <person name="Cannon S.B."/>
            <person name="Udvardi M.K."/>
            <person name="Benedito V.A."/>
            <person name="Mayer K.F."/>
            <person name="Gouzy J."/>
            <person name="Schoof H."/>
            <person name="Van de Peer Y."/>
            <person name="Proost S."/>
            <person name="Cook D.R."/>
            <person name="Meyers B.C."/>
            <person name="Spannagl M."/>
            <person name="Cheung F."/>
            <person name="De Mita S."/>
            <person name="Krishnakumar V."/>
            <person name="Gundlach H."/>
            <person name="Zhou S."/>
            <person name="Mudge J."/>
            <person name="Bharti A.K."/>
            <person name="Murray J.D."/>
            <person name="Naoumkina M.A."/>
            <person name="Rosen B."/>
            <person name="Silverstein K.A."/>
            <person name="Tang H."/>
            <person name="Rombauts S."/>
            <person name="Zhao P.X."/>
            <person name="Zhou P."/>
            <person name="Barbe V."/>
            <person name="Bardou P."/>
            <person name="Bechner M."/>
            <person name="Bellec A."/>
            <person name="Berger A."/>
            <person name="Berges H."/>
            <person name="Bidwell S."/>
            <person name="Bisseling T."/>
            <person name="Choisne N."/>
            <person name="Couloux A."/>
            <person name="Denny R."/>
            <person name="Deshpande S."/>
            <person name="Dai X."/>
            <person name="Doyle J.J."/>
            <person name="Dudez A.M."/>
            <person name="Farmer A.D."/>
            <person name="Fouteau S."/>
            <person name="Franken C."/>
            <person name="Gibelin C."/>
            <person name="Gish J."/>
            <person name="Goldstein S."/>
            <person name="Gonzalez A.J."/>
            <person name="Green P.J."/>
            <person name="Hallab A."/>
            <person name="Hartog M."/>
            <person name="Hua A."/>
            <person name="Humphray S.J."/>
            <person name="Jeong D.H."/>
            <person name="Jing Y."/>
            <person name="Jocker A."/>
            <person name="Kenton S.M."/>
            <person name="Kim D.J."/>
            <person name="Klee K."/>
            <person name="Lai H."/>
            <person name="Lang C."/>
            <person name="Lin S."/>
            <person name="Macmil S.L."/>
            <person name="Magdelenat G."/>
            <person name="Matthews L."/>
            <person name="McCorrison J."/>
            <person name="Monaghan E.L."/>
            <person name="Mun J.H."/>
            <person name="Najar F.Z."/>
            <person name="Nicholson C."/>
            <person name="Noirot C."/>
            <person name="O'Bleness M."/>
            <person name="Paule C.R."/>
            <person name="Poulain J."/>
            <person name="Prion F."/>
            <person name="Qin B."/>
            <person name="Qu C."/>
            <person name="Retzel E.F."/>
            <person name="Riddle C."/>
            <person name="Sallet E."/>
            <person name="Samain S."/>
            <person name="Samson N."/>
            <person name="Sanders I."/>
            <person name="Saurat O."/>
            <person name="Scarpelli C."/>
            <person name="Schiex T."/>
            <person name="Segurens B."/>
            <person name="Severin A.J."/>
            <person name="Sherrier D.J."/>
            <person name="Shi R."/>
            <person name="Sims S."/>
            <person name="Singer S.R."/>
            <person name="Sinharoy S."/>
            <person name="Sterck L."/>
            <person name="Viollet A."/>
            <person name="Wang B.B."/>
            <person name="Wang K."/>
            <person name="Wang M."/>
            <person name="Wang X."/>
            <person name="Warfsmann J."/>
            <person name="Weissenbach J."/>
            <person name="White D.D."/>
            <person name="White J.D."/>
            <person name="Wiley G.B."/>
            <person name="Wincker P."/>
            <person name="Xing Y."/>
            <person name="Yang L."/>
            <person name="Yao Z."/>
            <person name="Ying F."/>
            <person name="Zhai J."/>
            <person name="Zhou L."/>
            <person name="Zuber A."/>
            <person name="Denarie J."/>
            <person name="Dixon R.A."/>
            <person name="May G.D."/>
            <person name="Schwartz D.C."/>
            <person name="Rogers J."/>
            <person name="Quetier F."/>
            <person name="Town C.D."/>
            <person name="Roe B.A."/>
        </authorList>
    </citation>
    <scope>NUCLEOTIDE SEQUENCE [LARGE SCALE GENOMIC DNA]</scope>
    <source>
        <strain evidence="2">A17</strain>
        <strain evidence="3 4">cv. Jemalong A17</strain>
    </source>
</reference>
<keyword evidence="1" id="KW-1133">Transmembrane helix</keyword>
<evidence type="ECO:0000313" key="2">
    <source>
        <dbReference type="EMBL" id="AES98952.1"/>
    </source>
</evidence>
<evidence type="ECO:0000256" key="1">
    <source>
        <dbReference type="SAM" id="Phobius"/>
    </source>
</evidence>
<dbReference type="Proteomes" id="UP000002051">
    <property type="component" value="Chromosome 5"/>
</dbReference>
<dbReference type="EnsemblPlants" id="AES98952">
    <property type="protein sequence ID" value="AES98952"/>
    <property type="gene ID" value="MTR_5g074960"/>
</dbReference>
<protein>
    <submittedName>
        <fullName evidence="2">Transmembrane protein, putative</fullName>
    </submittedName>
</protein>
<feature type="transmembrane region" description="Helical" evidence="1">
    <location>
        <begin position="29"/>
        <end position="46"/>
    </location>
</feature>
<name>G7KFM1_MEDTR</name>
<accession>G7KFM1</accession>
<evidence type="ECO:0000313" key="3">
    <source>
        <dbReference type="EnsemblPlants" id="AES98952"/>
    </source>
</evidence>
<keyword evidence="4" id="KW-1185">Reference proteome</keyword>
<keyword evidence="1" id="KW-0472">Membrane</keyword>
<gene>
    <name evidence="2" type="ordered locus">MTR_5g074960</name>
</gene>